<keyword evidence="3" id="KW-1185">Reference proteome</keyword>
<feature type="region of interest" description="Disordered" evidence="1">
    <location>
        <begin position="592"/>
        <end position="615"/>
    </location>
</feature>
<feature type="compositionally biased region" description="Low complexity" evidence="1">
    <location>
        <begin position="106"/>
        <end position="121"/>
    </location>
</feature>
<feature type="region of interest" description="Disordered" evidence="1">
    <location>
        <begin position="96"/>
        <end position="121"/>
    </location>
</feature>
<reference evidence="2" key="2">
    <citation type="journal article" date="2007" name="Science">
        <title>Draft genome sequence of the sexually transmitted pathogen Trichomonas vaginalis.</title>
        <authorList>
            <person name="Carlton J.M."/>
            <person name="Hirt R.P."/>
            <person name="Silva J.C."/>
            <person name="Delcher A.L."/>
            <person name="Schatz M."/>
            <person name="Zhao Q."/>
            <person name="Wortman J.R."/>
            <person name="Bidwell S.L."/>
            <person name="Alsmark U.C.M."/>
            <person name="Besteiro S."/>
            <person name="Sicheritz-Ponten T."/>
            <person name="Noel C.J."/>
            <person name="Dacks J.B."/>
            <person name="Foster P.G."/>
            <person name="Simillion C."/>
            <person name="Van de Peer Y."/>
            <person name="Miranda-Saavedra D."/>
            <person name="Barton G.J."/>
            <person name="Westrop G.D."/>
            <person name="Mueller S."/>
            <person name="Dessi D."/>
            <person name="Fiori P.L."/>
            <person name="Ren Q."/>
            <person name="Paulsen I."/>
            <person name="Zhang H."/>
            <person name="Bastida-Corcuera F.D."/>
            <person name="Simoes-Barbosa A."/>
            <person name="Brown M.T."/>
            <person name="Hayes R.D."/>
            <person name="Mukherjee M."/>
            <person name="Okumura C.Y."/>
            <person name="Schneider R."/>
            <person name="Smith A.J."/>
            <person name="Vanacova S."/>
            <person name="Villalvazo M."/>
            <person name="Haas B.J."/>
            <person name="Pertea M."/>
            <person name="Feldblyum T.V."/>
            <person name="Utterback T.R."/>
            <person name="Shu C.L."/>
            <person name="Osoegawa K."/>
            <person name="de Jong P.J."/>
            <person name="Hrdy I."/>
            <person name="Horvathova L."/>
            <person name="Zubacova Z."/>
            <person name="Dolezal P."/>
            <person name="Malik S.B."/>
            <person name="Logsdon J.M. Jr."/>
            <person name="Henze K."/>
            <person name="Gupta A."/>
            <person name="Wang C.C."/>
            <person name="Dunne R.L."/>
            <person name="Upcroft J.A."/>
            <person name="Upcroft P."/>
            <person name="White O."/>
            <person name="Salzberg S.L."/>
            <person name="Tang P."/>
            <person name="Chiu C.-H."/>
            <person name="Lee Y.-S."/>
            <person name="Embley T.M."/>
            <person name="Coombs G.H."/>
            <person name="Mottram J.C."/>
            <person name="Tachezy J."/>
            <person name="Fraser-Liggett C.M."/>
            <person name="Johnson P.J."/>
        </authorList>
    </citation>
    <scope>NUCLEOTIDE SEQUENCE [LARGE SCALE GENOMIC DNA]</scope>
    <source>
        <strain evidence="2">G3</strain>
    </source>
</reference>
<dbReference type="VEuPathDB" id="TrichDB:TVAG_340110"/>
<protein>
    <recommendedName>
        <fullName evidence="4">DUF659 domain-containing protein</fullName>
    </recommendedName>
</protein>
<gene>
    <name evidence="2" type="ORF">TVAG_340110</name>
</gene>
<name>A2G5K9_TRIV3</name>
<dbReference type="VEuPathDB" id="TrichDB:TVAGG3_1029120"/>
<reference evidence="2" key="1">
    <citation type="submission" date="2006-10" db="EMBL/GenBank/DDBJ databases">
        <authorList>
            <person name="Amadeo P."/>
            <person name="Zhao Q."/>
            <person name="Wortman J."/>
            <person name="Fraser-Liggett C."/>
            <person name="Carlton J."/>
        </authorList>
    </citation>
    <scope>NUCLEOTIDE SEQUENCE</scope>
    <source>
        <strain evidence="2">G3</strain>
    </source>
</reference>
<feature type="compositionally biased region" description="Basic and acidic residues" evidence="1">
    <location>
        <begin position="96"/>
        <end position="105"/>
    </location>
</feature>
<dbReference type="VEuPathDB" id="TrichDB:TVAGG3_1029130"/>
<dbReference type="AlphaFoldDB" id="A2G5K9"/>
<organism evidence="2 3">
    <name type="scientific">Trichomonas vaginalis (strain ATCC PRA-98 / G3)</name>
    <dbReference type="NCBI Taxonomy" id="412133"/>
    <lineage>
        <taxon>Eukaryota</taxon>
        <taxon>Metamonada</taxon>
        <taxon>Parabasalia</taxon>
        <taxon>Trichomonadida</taxon>
        <taxon>Trichomonadidae</taxon>
        <taxon>Trichomonas</taxon>
    </lineage>
</organism>
<dbReference type="VEuPathDB" id="TrichDB:TVAGG3_1074960"/>
<dbReference type="InParanoid" id="A2G5K9"/>
<dbReference type="Proteomes" id="UP000001542">
    <property type="component" value="Unassembled WGS sequence"/>
</dbReference>
<evidence type="ECO:0008006" key="4">
    <source>
        <dbReference type="Google" id="ProtNLM"/>
    </source>
</evidence>
<dbReference type="InterPro" id="IPR012337">
    <property type="entry name" value="RNaseH-like_sf"/>
</dbReference>
<dbReference type="SUPFAM" id="SSF53098">
    <property type="entry name" value="Ribonuclease H-like"/>
    <property type="match status" value="1"/>
</dbReference>
<sequence>MTKRPLGKYLHKKYKKLTLADSREPPPEGFVNCYDESNHAYLQCNHFKNDIQCDFYIAKYHLQIVPTVDPEAYPLKHQHYFGQPTLYDVTRRTDVQNQNQDDHQDQTQQNQGQQGQNPQIDPDVKAYFEDLKDCDKSIKDLNTMELAIMYLFASRSLPMDLVDDQLFRNVLIMAMHLGRKHIGTSNMSAVLDSHLPRRTSFQERFICVAKMHKDLWLKEFKKEESVGVAIDAGKLGKRSYLTSSIMCATSQLKPMPLETFPNFTGTKVAYEHALSHITDFLKRFYQIDVAGFVADNLRVQWSALASVLENAPEHLAIPCGCHTFHLCLNDARKLCPKFDKFCQNVELFSKIFSSKPVASRLGGGCPTVCLTRWTNLYDIASWIVFHVESIVDFLVSADVREVPEIHEHIEGIVKVLFVYAPSLVSFLTAFKLLSQKLESDNITIAQVFPYTLSALISTQEVMHQDLQLFYDILKTQMDQRMYQTKHGYIQYALFVFTYIGREFHRMKNSQKREALELIKTKYNLMHCEQDCLKKANAILNHQKIKNLTSAELKRKFTDVISKTTSVPHYNQSSFAKINVYSLAVNDNNLAGQSSSNTSLAGQSSSNESLAGQSARNDGLADQAAQFVRYQSHRFEDDTDLPNNVDVNYEAERQFIAETEVMPEPAILNTGSDSVQTEMILHEDAEEIHIEQSRQAKNSSLNQVFFPEAELNYDIIEFPKIDNNEIYQFIEDIAVFNNKTQEERQQINYIVDKWLTGQFNPNHPIYDIKMLWDYMEGVSLSIGTDEIDVTLLSSLIKKYASISASEAMCERDFKDLRDLLTGLRARTGDRLCNAIMILKLAPLLVKDRFRYNYIRPGSV</sequence>
<evidence type="ECO:0000256" key="1">
    <source>
        <dbReference type="SAM" id="MobiDB-lite"/>
    </source>
</evidence>
<dbReference type="EMBL" id="DS114432">
    <property type="protein sequence ID" value="EAX87557.1"/>
    <property type="molecule type" value="Genomic_DNA"/>
</dbReference>
<evidence type="ECO:0000313" key="3">
    <source>
        <dbReference type="Proteomes" id="UP000001542"/>
    </source>
</evidence>
<evidence type="ECO:0000313" key="2">
    <source>
        <dbReference type="EMBL" id="EAX87557.1"/>
    </source>
</evidence>
<accession>A2G5K9</accession>
<proteinExistence type="predicted"/>